<reference evidence="5 6" key="1">
    <citation type="submission" date="2019-06" db="EMBL/GenBank/DDBJ databases">
        <title>Draft genomes of female and male turbot (Scophthalmus maximus).</title>
        <authorList>
            <person name="Xu H."/>
            <person name="Xu X.-W."/>
            <person name="Shao C."/>
            <person name="Chen S."/>
        </authorList>
    </citation>
    <scope>NUCLEOTIDE SEQUENCE [LARGE SCALE GENOMIC DNA]</scope>
    <source>
        <strain evidence="5">Ysfricsl-2016a</strain>
        <tissue evidence="5">Blood</tissue>
    </source>
</reference>
<keyword evidence="1 2" id="KW-0430">Lectin</keyword>
<evidence type="ECO:0000256" key="3">
    <source>
        <dbReference type="SAM" id="MobiDB-lite"/>
    </source>
</evidence>
<dbReference type="GO" id="GO:0048245">
    <property type="term" value="P:eosinophil chemotaxis"/>
    <property type="evidence" value="ECO:0007669"/>
    <property type="project" value="TreeGrafter"/>
</dbReference>
<proteinExistence type="predicted"/>
<feature type="region of interest" description="Disordered" evidence="3">
    <location>
        <begin position="102"/>
        <end position="126"/>
    </location>
</feature>
<dbReference type="Proteomes" id="UP000438429">
    <property type="component" value="Unassembled WGS sequence"/>
</dbReference>
<gene>
    <name evidence="5" type="ORF">F2P81_003095</name>
</gene>
<evidence type="ECO:0000313" key="5">
    <source>
        <dbReference type="EMBL" id="KAF0043937.1"/>
    </source>
</evidence>
<dbReference type="GO" id="GO:0048246">
    <property type="term" value="P:macrophage chemotaxis"/>
    <property type="evidence" value="ECO:0007669"/>
    <property type="project" value="TreeGrafter"/>
</dbReference>
<dbReference type="GO" id="GO:0043236">
    <property type="term" value="F:laminin binding"/>
    <property type="evidence" value="ECO:0007669"/>
    <property type="project" value="TreeGrafter"/>
</dbReference>
<dbReference type="InterPro" id="IPR001079">
    <property type="entry name" value="Galectin_CRD"/>
</dbReference>
<dbReference type="EMBL" id="VEVO01000003">
    <property type="protein sequence ID" value="KAF0043937.1"/>
    <property type="molecule type" value="Genomic_DNA"/>
</dbReference>
<dbReference type="CDD" id="cd00070">
    <property type="entry name" value="GLECT"/>
    <property type="match status" value="1"/>
</dbReference>
<evidence type="ECO:0000256" key="2">
    <source>
        <dbReference type="RuleBase" id="RU102079"/>
    </source>
</evidence>
<dbReference type="GO" id="GO:0005737">
    <property type="term" value="C:cytoplasm"/>
    <property type="evidence" value="ECO:0007669"/>
    <property type="project" value="TreeGrafter"/>
</dbReference>
<dbReference type="AlphaFoldDB" id="A0A6A4TBU7"/>
<dbReference type="PANTHER" id="PTHR11346">
    <property type="entry name" value="GALECTIN"/>
    <property type="match status" value="1"/>
</dbReference>
<dbReference type="GO" id="GO:0050918">
    <property type="term" value="P:positive chemotaxis"/>
    <property type="evidence" value="ECO:0007669"/>
    <property type="project" value="TreeGrafter"/>
</dbReference>
<evidence type="ECO:0000313" key="6">
    <source>
        <dbReference type="Proteomes" id="UP000438429"/>
    </source>
</evidence>
<evidence type="ECO:0000256" key="1">
    <source>
        <dbReference type="ARBA" id="ARBA00022734"/>
    </source>
</evidence>
<accession>A0A6A4TBU7</accession>
<dbReference type="InterPro" id="IPR013320">
    <property type="entry name" value="ConA-like_dom_sf"/>
</dbReference>
<dbReference type="PROSITE" id="PS51304">
    <property type="entry name" value="GALECTIN"/>
    <property type="match status" value="1"/>
</dbReference>
<dbReference type="GO" id="GO:0005634">
    <property type="term" value="C:nucleus"/>
    <property type="evidence" value="ECO:0007669"/>
    <property type="project" value="TreeGrafter"/>
</dbReference>
<dbReference type="SMART" id="SM00276">
    <property type="entry name" value="GLECT"/>
    <property type="match status" value="1"/>
</dbReference>
<dbReference type="SUPFAM" id="SSF49899">
    <property type="entry name" value="Concanavalin A-like lectins/glucanases"/>
    <property type="match status" value="1"/>
</dbReference>
<feature type="region of interest" description="Disordered" evidence="3">
    <location>
        <begin position="1"/>
        <end position="88"/>
    </location>
</feature>
<feature type="compositionally biased region" description="Pro residues" evidence="3">
    <location>
        <begin position="36"/>
        <end position="45"/>
    </location>
</feature>
<dbReference type="GO" id="GO:0001772">
    <property type="term" value="C:immunological synapse"/>
    <property type="evidence" value="ECO:0007669"/>
    <property type="project" value="TreeGrafter"/>
</dbReference>
<dbReference type="GO" id="GO:0005615">
    <property type="term" value="C:extracellular space"/>
    <property type="evidence" value="ECO:0007669"/>
    <property type="project" value="TreeGrafter"/>
</dbReference>
<dbReference type="GO" id="GO:0019863">
    <property type="term" value="F:IgE binding"/>
    <property type="evidence" value="ECO:0007669"/>
    <property type="project" value="TreeGrafter"/>
</dbReference>
<feature type="compositionally biased region" description="Basic residues" evidence="3">
    <location>
        <begin position="8"/>
        <end position="20"/>
    </location>
</feature>
<dbReference type="SMART" id="SM00908">
    <property type="entry name" value="Gal-bind_lectin"/>
    <property type="match status" value="1"/>
</dbReference>
<dbReference type="PANTHER" id="PTHR11346:SF179">
    <property type="entry name" value="GALECTIN"/>
    <property type="match status" value="1"/>
</dbReference>
<organism evidence="5 6">
    <name type="scientific">Scophthalmus maximus</name>
    <name type="common">Turbot</name>
    <name type="synonym">Psetta maxima</name>
    <dbReference type="NCBI Taxonomy" id="52904"/>
    <lineage>
        <taxon>Eukaryota</taxon>
        <taxon>Metazoa</taxon>
        <taxon>Chordata</taxon>
        <taxon>Craniata</taxon>
        <taxon>Vertebrata</taxon>
        <taxon>Euteleostomi</taxon>
        <taxon>Actinopterygii</taxon>
        <taxon>Neopterygii</taxon>
        <taxon>Teleostei</taxon>
        <taxon>Neoteleostei</taxon>
        <taxon>Acanthomorphata</taxon>
        <taxon>Carangaria</taxon>
        <taxon>Pleuronectiformes</taxon>
        <taxon>Pleuronectoidei</taxon>
        <taxon>Scophthalmidae</taxon>
        <taxon>Scophthalmus</taxon>
    </lineage>
</organism>
<dbReference type="GO" id="GO:0030593">
    <property type="term" value="P:neutrophil chemotaxis"/>
    <property type="evidence" value="ECO:0007669"/>
    <property type="project" value="TreeGrafter"/>
</dbReference>
<sequence>MLWGTTPRARRRRVATRTRRPPPAIIQLLRIQDGPARPPELPPSPRLRAATPAVDHQDRELRGSSRSPLVPARRGNTQDLPRHPAGSRLVTEYLDNIHLHRELRGSSPPAPEPPGSSPGSSLGSTHLKELQDSYPEAPFLTQLDRLPPAPELLLGLIQMCLTQVASQEGATACTDRAVQVDSPLQLALVDSPLRLALADSPLQLALALSLPSLLEAFPRYPLGHGDHMQVEASLLPLAPTVPALGPWVRMVDPLHQEACWFQVDFFRGQDVVFHFNPRFPEQTIVRNSNLGGCWGPEERDGGFPFVQGRRFELKILVEEDMFKVAVDGTHLLEYEHRVGGLEEVTLVRVVGDVILHSAAPSMI</sequence>
<dbReference type="GO" id="GO:2001237">
    <property type="term" value="P:negative regulation of extrinsic apoptotic signaling pathway"/>
    <property type="evidence" value="ECO:0007669"/>
    <property type="project" value="TreeGrafter"/>
</dbReference>
<protein>
    <recommendedName>
        <fullName evidence="2">Galectin</fullName>
    </recommendedName>
</protein>
<dbReference type="GO" id="GO:0048030">
    <property type="term" value="F:disaccharide binding"/>
    <property type="evidence" value="ECO:0007669"/>
    <property type="project" value="TreeGrafter"/>
</dbReference>
<dbReference type="GO" id="GO:0002548">
    <property type="term" value="P:monocyte chemotaxis"/>
    <property type="evidence" value="ECO:0007669"/>
    <property type="project" value="TreeGrafter"/>
</dbReference>
<dbReference type="Gene3D" id="2.60.120.200">
    <property type="match status" value="1"/>
</dbReference>
<evidence type="ECO:0000259" key="4">
    <source>
        <dbReference type="PROSITE" id="PS51304"/>
    </source>
</evidence>
<dbReference type="Pfam" id="PF00337">
    <property type="entry name" value="Gal-bind_lectin"/>
    <property type="match status" value="1"/>
</dbReference>
<comment type="caution">
    <text evidence="5">The sequence shown here is derived from an EMBL/GenBank/DDBJ whole genome shotgun (WGS) entry which is preliminary data.</text>
</comment>
<dbReference type="GO" id="GO:0045806">
    <property type="term" value="P:negative regulation of endocytosis"/>
    <property type="evidence" value="ECO:0007669"/>
    <property type="project" value="TreeGrafter"/>
</dbReference>
<dbReference type="InterPro" id="IPR044156">
    <property type="entry name" value="Galectin-like"/>
</dbReference>
<dbReference type="GO" id="GO:0090280">
    <property type="term" value="P:positive regulation of calcium ion import"/>
    <property type="evidence" value="ECO:0007669"/>
    <property type="project" value="TreeGrafter"/>
</dbReference>
<name>A0A6A4TBU7_SCOMX</name>
<feature type="domain" description="Galectin" evidence="4">
    <location>
        <begin position="233"/>
        <end position="361"/>
    </location>
</feature>